<dbReference type="GeneID" id="68106013"/>
<evidence type="ECO:0000313" key="2">
    <source>
        <dbReference type="Proteomes" id="UP000816034"/>
    </source>
</evidence>
<reference evidence="1 2" key="1">
    <citation type="journal article" date="2018" name="BMC Genomics">
        <title>The genome of Naegleria lovaniensis, the basis for a comparative approach to unravel pathogenicity factors of the human pathogenic amoeba N. fowleri.</title>
        <authorList>
            <person name="Liechti N."/>
            <person name="Schurch N."/>
            <person name="Bruggmann R."/>
            <person name="Wittwer M."/>
        </authorList>
    </citation>
    <scope>NUCLEOTIDE SEQUENCE [LARGE SCALE GENOMIC DNA]</scope>
    <source>
        <strain evidence="1 2">ATCC 30569</strain>
    </source>
</reference>
<proteinExistence type="predicted"/>
<sequence length="99" mass="11264">MFLPATVLHLQPHQTNYTSLSCFIGFLSTINIDYDFEGATNMSVFFLTGDELEDYRSKITLDVNYFPLQTVFSITGVALDKHLKGFHRVFAFIDGEISM</sequence>
<keyword evidence="2" id="KW-1185">Reference proteome</keyword>
<accession>A0AA88GW80</accession>
<dbReference type="Proteomes" id="UP000816034">
    <property type="component" value="Unassembled WGS sequence"/>
</dbReference>
<comment type="caution">
    <text evidence="1">The sequence shown here is derived from an EMBL/GenBank/DDBJ whole genome shotgun (WGS) entry which is preliminary data.</text>
</comment>
<evidence type="ECO:0000313" key="1">
    <source>
        <dbReference type="EMBL" id="KAG2392075.1"/>
    </source>
</evidence>
<dbReference type="EMBL" id="PYSW02000006">
    <property type="protein sequence ID" value="KAG2392075.1"/>
    <property type="molecule type" value="Genomic_DNA"/>
</dbReference>
<gene>
    <name evidence="1" type="ORF">C9374_013560</name>
</gene>
<dbReference type="RefSeq" id="XP_044553969.1">
    <property type="nucleotide sequence ID" value="XM_044689450.1"/>
</dbReference>
<name>A0AA88GW80_NAELO</name>
<dbReference type="AlphaFoldDB" id="A0AA88GW80"/>
<organism evidence="1 2">
    <name type="scientific">Naegleria lovaniensis</name>
    <name type="common">Amoeba</name>
    <dbReference type="NCBI Taxonomy" id="51637"/>
    <lineage>
        <taxon>Eukaryota</taxon>
        <taxon>Discoba</taxon>
        <taxon>Heterolobosea</taxon>
        <taxon>Tetramitia</taxon>
        <taxon>Eutetramitia</taxon>
        <taxon>Vahlkampfiidae</taxon>
        <taxon>Naegleria</taxon>
    </lineage>
</organism>
<protein>
    <submittedName>
        <fullName evidence="1">Uncharacterized protein</fullName>
    </submittedName>
</protein>